<comment type="caution">
    <text evidence="2">The sequence shown here is derived from an EMBL/GenBank/DDBJ whole genome shotgun (WGS) entry which is preliminary data.</text>
</comment>
<gene>
    <name evidence="2" type="ORF">ACFOY2_30260</name>
</gene>
<organism evidence="2 3">
    <name type="scientific">Nonomuraea purpurea</name>
    <dbReference type="NCBI Taxonomy" id="1849276"/>
    <lineage>
        <taxon>Bacteria</taxon>
        <taxon>Bacillati</taxon>
        <taxon>Actinomycetota</taxon>
        <taxon>Actinomycetes</taxon>
        <taxon>Streptosporangiales</taxon>
        <taxon>Streptosporangiaceae</taxon>
        <taxon>Nonomuraea</taxon>
    </lineage>
</organism>
<protein>
    <recommendedName>
        <fullName evidence="4">Glyoxalase/fosfomycin resistance/dioxygenase domain-containing protein</fullName>
    </recommendedName>
</protein>
<evidence type="ECO:0000313" key="3">
    <source>
        <dbReference type="Proteomes" id="UP001595851"/>
    </source>
</evidence>
<feature type="region of interest" description="Disordered" evidence="1">
    <location>
        <begin position="32"/>
        <end position="59"/>
    </location>
</feature>
<name>A0ABV8GCP8_9ACTN</name>
<proteinExistence type="predicted"/>
<feature type="compositionally biased region" description="Polar residues" evidence="1">
    <location>
        <begin position="48"/>
        <end position="59"/>
    </location>
</feature>
<dbReference type="Proteomes" id="UP001595851">
    <property type="component" value="Unassembled WGS sequence"/>
</dbReference>
<dbReference type="RefSeq" id="WP_379531497.1">
    <property type="nucleotide sequence ID" value="NZ_JBHSBI010000016.1"/>
</dbReference>
<keyword evidence="3" id="KW-1185">Reference proteome</keyword>
<evidence type="ECO:0000313" key="2">
    <source>
        <dbReference type="EMBL" id="MFC4011548.1"/>
    </source>
</evidence>
<accession>A0ABV8GCP8</accession>
<dbReference type="EMBL" id="JBHSBI010000016">
    <property type="protein sequence ID" value="MFC4011548.1"/>
    <property type="molecule type" value="Genomic_DNA"/>
</dbReference>
<reference evidence="3" key="1">
    <citation type="journal article" date="2019" name="Int. J. Syst. Evol. Microbiol.">
        <title>The Global Catalogue of Microorganisms (GCM) 10K type strain sequencing project: providing services to taxonomists for standard genome sequencing and annotation.</title>
        <authorList>
            <consortium name="The Broad Institute Genomics Platform"/>
            <consortium name="The Broad Institute Genome Sequencing Center for Infectious Disease"/>
            <person name="Wu L."/>
            <person name="Ma J."/>
        </authorList>
    </citation>
    <scope>NUCLEOTIDE SEQUENCE [LARGE SCALE GENOMIC DNA]</scope>
    <source>
        <strain evidence="3">TBRC 1276</strain>
    </source>
</reference>
<evidence type="ECO:0000256" key="1">
    <source>
        <dbReference type="SAM" id="MobiDB-lite"/>
    </source>
</evidence>
<evidence type="ECO:0008006" key="4">
    <source>
        <dbReference type="Google" id="ProtNLM"/>
    </source>
</evidence>
<sequence length="59" mass="6614">MTAIIGVRTVAVTDQNRAVDFYVGILDKRPRDRLKATRRRRPRRWSGVSLTAGPSQGCS</sequence>